<dbReference type="GO" id="GO:0060271">
    <property type="term" value="P:cilium assembly"/>
    <property type="evidence" value="ECO:0007669"/>
    <property type="project" value="TreeGrafter"/>
</dbReference>
<dbReference type="PANTHER" id="PTHR14492">
    <property type="entry name" value="JBTS17"/>
    <property type="match status" value="1"/>
</dbReference>
<accession>A0A7F8QF23</accession>
<dbReference type="OrthoDB" id="9909387at2759"/>
<dbReference type="GO" id="GO:0035869">
    <property type="term" value="C:ciliary transition zone"/>
    <property type="evidence" value="ECO:0007669"/>
    <property type="project" value="TreeGrafter"/>
</dbReference>
<protein>
    <submittedName>
        <fullName evidence="2">Ciliogenesis and planar polarity effector 1-like</fullName>
    </submittedName>
</protein>
<evidence type="ECO:0000313" key="1">
    <source>
        <dbReference type="Proteomes" id="UP000245341"/>
    </source>
</evidence>
<gene>
    <name evidence="2" type="primary">LOC102748345</name>
</gene>
<feature type="non-terminal residue" evidence="2">
    <location>
        <position position="270"/>
    </location>
</feature>
<dbReference type="AlphaFoldDB" id="A0A7F8QF23"/>
<proteinExistence type="predicted"/>
<evidence type="ECO:0000313" key="2">
    <source>
        <dbReference type="RefSeq" id="XP_030879291.1"/>
    </source>
</evidence>
<organism evidence="1 2">
    <name type="scientific">Leptonychotes weddellii</name>
    <name type="common">Weddell seal</name>
    <name type="synonym">Otaria weddellii</name>
    <dbReference type="NCBI Taxonomy" id="9713"/>
    <lineage>
        <taxon>Eukaryota</taxon>
        <taxon>Metazoa</taxon>
        <taxon>Chordata</taxon>
        <taxon>Craniata</taxon>
        <taxon>Vertebrata</taxon>
        <taxon>Euteleostomi</taxon>
        <taxon>Mammalia</taxon>
        <taxon>Eutheria</taxon>
        <taxon>Laurasiatheria</taxon>
        <taxon>Carnivora</taxon>
        <taxon>Caniformia</taxon>
        <taxon>Pinnipedia</taxon>
        <taxon>Phocidae</taxon>
        <taxon>Monachinae</taxon>
        <taxon>Lobodontini</taxon>
        <taxon>Leptonychotes</taxon>
    </lineage>
</organism>
<keyword evidence="1" id="KW-1185">Reference proteome</keyword>
<dbReference type="RefSeq" id="XP_030879291.1">
    <property type="nucleotide sequence ID" value="XM_031023431.1"/>
</dbReference>
<sequence length="270" mass="30850">MKGSLPSLSPFPQSLLNYCKGGVAFFRPGAAGDHKLDEVSIKAIGCFRELCALCWMLHIRDKLSYSCRQYQKARENVEGKKDLEVEFDSCMVEHCLSAVEWAYRMLPFSRFSDIEELIQDLILSLIGELPPIRKVAEIFVKAFPNPEDIRVPLREKYHSLQQRLRHCVVKGPQTEEMMSVIMHSIHKVRVKALKRVQRNIGSFEMNIWEPVEEEKPAEVPGFDRFSLGTSLSRSTLTELGNSLVHSDADTADTFSEALSVEEKSRIRVYQ</sequence>
<name>A0A7F8QF23_LEPWE</name>
<dbReference type="Proteomes" id="UP000245341">
    <property type="component" value="Unplaced"/>
</dbReference>
<dbReference type="InterPro" id="IPR028236">
    <property type="entry name" value="CPLANE1"/>
</dbReference>
<dbReference type="GeneID" id="102748345"/>
<dbReference type="PANTHER" id="PTHR14492:SF4">
    <property type="entry name" value="CILIOGENESIS AND PLANAR POLARITY EFFECTOR 1"/>
    <property type="match status" value="1"/>
</dbReference>
<reference evidence="2" key="1">
    <citation type="submission" date="2025-08" db="UniProtKB">
        <authorList>
            <consortium name="RefSeq"/>
        </authorList>
    </citation>
    <scope>IDENTIFICATION</scope>
    <source>
        <tissue evidence="2">Liver</tissue>
    </source>
</reference>
<dbReference type="KEGG" id="lww:102748345"/>